<keyword evidence="3" id="KW-1185">Reference proteome</keyword>
<dbReference type="Proteomes" id="UP000677082">
    <property type="component" value="Unassembled WGS sequence"/>
</dbReference>
<feature type="region of interest" description="Disordered" evidence="1">
    <location>
        <begin position="1"/>
        <end position="32"/>
    </location>
</feature>
<feature type="compositionally biased region" description="Polar residues" evidence="1">
    <location>
        <begin position="59"/>
        <end position="72"/>
    </location>
</feature>
<evidence type="ECO:0000256" key="1">
    <source>
        <dbReference type="SAM" id="MobiDB-lite"/>
    </source>
</evidence>
<name>A0A919T7F5_9ACTN</name>
<dbReference type="AlphaFoldDB" id="A0A919T7F5"/>
<gene>
    <name evidence="2" type="ORF">Ato02nite_023260</name>
</gene>
<reference evidence="2 3" key="1">
    <citation type="submission" date="2021-03" db="EMBL/GenBank/DDBJ databases">
        <title>Whole genome shotgun sequence of Actinoplanes toevensis NBRC 105298.</title>
        <authorList>
            <person name="Komaki H."/>
            <person name="Tamura T."/>
        </authorList>
    </citation>
    <scope>NUCLEOTIDE SEQUENCE [LARGE SCALE GENOMIC DNA]</scope>
    <source>
        <strain evidence="2 3">NBRC 105298</strain>
    </source>
</reference>
<accession>A0A919T7F5</accession>
<feature type="compositionally biased region" description="Pro residues" evidence="1">
    <location>
        <begin position="90"/>
        <end position="99"/>
    </location>
</feature>
<organism evidence="2 3">
    <name type="scientific">Paractinoplanes toevensis</name>
    <dbReference type="NCBI Taxonomy" id="571911"/>
    <lineage>
        <taxon>Bacteria</taxon>
        <taxon>Bacillati</taxon>
        <taxon>Actinomycetota</taxon>
        <taxon>Actinomycetes</taxon>
        <taxon>Micromonosporales</taxon>
        <taxon>Micromonosporaceae</taxon>
        <taxon>Paractinoplanes</taxon>
    </lineage>
</organism>
<comment type="caution">
    <text evidence="2">The sequence shown here is derived from an EMBL/GenBank/DDBJ whole genome shotgun (WGS) entry which is preliminary data.</text>
</comment>
<protein>
    <submittedName>
        <fullName evidence="2">Uncharacterized protein</fullName>
    </submittedName>
</protein>
<sequence>MRGVLNPGHHAVNGKRGDGEPTPLPGRDHDPFSRIRIVGHIDQNPENVTFPLANTVLSNGHETTLQDPTAGSQPRAYPAAAISPVRRRPVVPPDPETKS</sequence>
<evidence type="ECO:0000313" key="2">
    <source>
        <dbReference type="EMBL" id="GIM90533.1"/>
    </source>
</evidence>
<dbReference type="EMBL" id="BOQN01000031">
    <property type="protein sequence ID" value="GIM90533.1"/>
    <property type="molecule type" value="Genomic_DNA"/>
</dbReference>
<evidence type="ECO:0000313" key="3">
    <source>
        <dbReference type="Proteomes" id="UP000677082"/>
    </source>
</evidence>
<feature type="region of interest" description="Disordered" evidence="1">
    <location>
        <begin position="59"/>
        <end position="99"/>
    </location>
</feature>
<proteinExistence type="predicted"/>